<evidence type="ECO:0000313" key="1">
    <source>
        <dbReference type="EMBL" id="JAI07451.1"/>
    </source>
</evidence>
<reference evidence="1" key="1">
    <citation type="submission" date="2014-11" db="EMBL/GenBank/DDBJ databases">
        <authorList>
            <person name="Amaro Gonzalez C."/>
        </authorList>
    </citation>
    <scope>NUCLEOTIDE SEQUENCE</scope>
</reference>
<dbReference type="AlphaFoldDB" id="A0A0E9Y011"/>
<sequence>MYYSSKCTLLLSTPGSRYWESLNKLSPPVRYKSRGASLVLMFSFLNQKQHHTPINMKAVVSLLLIGCLGKVFNLRFTNTVSPSVSAAIK</sequence>
<name>A0A0E9Y011_ANGAN</name>
<protein>
    <submittedName>
        <fullName evidence="1">Uncharacterized protein</fullName>
    </submittedName>
</protein>
<organism evidence="1">
    <name type="scientific">Anguilla anguilla</name>
    <name type="common">European freshwater eel</name>
    <name type="synonym">Muraena anguilla</name>
    <dbReference type="NCBI Taxonomy" id="7936"/>
    <lineage>
        <taxon>Eukaryota</taxon>
        <taxon>Metazoa</taxon>
        <taxon>Chordata</taxon>
        <taxon>Craniata</taxon>
        <taxon>Vertebrata</taxon>
        <taxon>Euteleostomi</taxon>
        <taxon>Actinopterygii</taxon>
        <taxon>Neopterygii</taxon>
        <taxon>Teleostei</taxon>
        <taxon>Anguilliformes</taxon>
        <taxon>Anguillidae</taxon>
        <taxon>Anguilla</taxon>
    </lineage>
</organism>
<accession>A0A0E9Y011</accession>
<reference evidence="1" key="2">
    <citation type="journal article" date="2015" name="Fish Shellfish Immunol.">
        <title>Early steps in the European eel (Anguilla anguilla)-Vibrio vulnificus interaction in the gills: Role of the RtxA13 toxin.</title>
        <authorList>
            <person name="Callol A."/>
            <person name="Pajuelo D."/>
            <person name="Ebbesson L."/>
            <person name="Teles M."/>
            <person name="MacKenzie S."/>
            <person name="Amaro C."/>
        </authorList>
    </citation>
    <scope>NUCLEOTIDE SEQUENCE</scope>
</reference>
<dbReference type="EMBL" id="GBXM01001127">
    <property type="protein sequence ID" value="JAI07451.1"/>
    <property type="molecule type" value="Transcribed_RNA"/>
</dbReference>
<proteinExistence type="predicted"/>